<feature type="region of interest" description="Disordered" evidence="4">
    <location>
        <begin position="1334"/>
        <end position="1362"/>
    </location>
</feature>
<protein>
    <submittedName>
        <fullName evidence="5">Uncharacterized protein</fullName>
    </submittedName>
</protein>
<feature type="region of interest" description="Disordered" evidence="4">
    <location>
        <begin position="1257"/>
        <end position="1283"/>
    </location>
</feature>
<feature type="compositionally biased region" description="Basic and acidic residues" evidence="4">
    <location>
        <begin position="1350"/>
        <end position="1361"/>
    </location>
</feature>
<keyword evidence="2" id="KW-0963">Cytoplasm</keyword>
<feature type="compositionally biased region" description="Basic residues" evidence="4">
    <location>
        <begin position="353"/>
        <end position="365"/>
    </location>
</feature>
<comment type="subcellular location">
    <subcellularLocation>
        <location evidence="1">Cytoplasm</location>
        <location evidence="1">Cytoskeleton</location>
        <location evidence="1">Microtubule organizing center</location>
        <location evidence="1">Centrosome</location>
    </subcellularLocation>
</comment>
<dbReference type="Proteomes" id="UP000007151">
    <property type="component" value="Unassembled WGS sequence"/>
</dbReference>
<feature type="region of interest" description="Disordered" evidence="4">
    <location>
        <begin position="204"/>
        <end position="236"/>
    </location>
</feature>
<feature type="compositionally biased region" description="Polar residues" evidence="4">
    <location>
        <begin position="1024"/>
        <end position="1035"/>
    </location>
</feature>
<sequence length="1720" mass="195125">METDETDTKSGFDYNIEDSYSAINSSILEYYKKFGRKRDLEQFFSLSTTQSDIKDPSSIFWRRMKSQYDSSDSGDNKKSESSTELCRISIKCSIPEPGSSKEDNARTKIDSVSPPIISEEAPTHQCQSSDNDSDKSNDVQSQKSHDCTLDTSMNKPISPTSSVTSQRRLEWDSLADVGYANESDRKNSASSLSTLERMALQQQYSNETKHNSDLGPPTAQSTPVDVSEVKMKSKKMDSKKSTKIYKKDVDLFELNVPQMTEYMKPINVNLTKHISFNVERDGGVSVENMTKSVSLSPEKVSVETAITPQVKMDKEIQTTLIKTKDHNAQPKQNEPVKKIPVLISVNTLKKRVRRKKVRKLRRQNSRKQNVIDKENIPEKHAEPVSDAESFEYMPGHIYNQNQLKIDKNTVNPSGNKSSLESSAGLTTDSSKTSKYSFTKDLEKGIDMLKNTLDYKCDDPNLKKKLIRDVVEKLIKSKYRDDESSTEFLSGLTFESKKLDLYNQHHTTTSTSENDTMKRSKLLKPKKSILRIDKFNSGPVASTSQSVPNLHTVINQEKPIAPKIGQIQLSHTDSDISNKNKITSDTGIDKISSEQLYQKYLEALQREQAYKRHLKDKEIFLKQKLASSDIAFDVVRHAETKTQNRIKDLMKDLIRNNYDDGSGDASRLEGGSGSNLNIEQYNSARRQRSHSVFTLSSGTSDNHYKQAKLTKCTQDADALKTNFTKTDNHYCCCPYHKAHPKIGVVDSSVQVNLNCCKDYSPVRTQTCSTSCAPVHQSVPYKCEKCNTIYKTHKLPKCVPEDRDEIKYVCLCTEDTVTKNEMPENILIYKCSRLNSKGLKVDTVLKASNAVSAPSSNSTSPRKISTFGSQDCERKCLVIKDSNSSNIQTKSSQTDLNLRLALRNRTSEQSTQSSTSEDRNDKFSLHGKKPSIFVHEATRVVQTEMSIDPKISDPSISDINIVNDECCVQLISERFKEITQNSSRNQVNKCLEGAIRMEEREPVNIVYANTKETSTNTVEKHDKEIQSSPDVPNTPITEANDRQGENNFTIPIQGTNMMLKVSLGSENKGINKEFDRNLLKKTEVESTSKGTETLKNDVVENFTSLREDCSKAVQCNDTNIFKNLCKKPEPSCGHCNTYQEKTPADIVSSELNNKANCKLNTKPTCEKKILTDNKCNTFPRNDRCNVQKPLLRSNTDTGKMERCCRVTFNKKSTKDDGVQPDPEILKEKQQPKGVCTEKCQEKYDSCCSEKSLKSIDVSSKSKFSSDIDEPSQLKPSTSESDDNINKCISRDPLIEMIQDITKRYSKKDYEKGKRKKCFKEIITVLNYFLDTEESTDKSTDQDINKTSCSTGDENKGPEKKKTNNECCGSIPSKTFVDKSVQLSSKKSKTKQCTESSDLPLSSDLPSTSSDSATCKVLNKIKRECEKYHQKRCKSYNGAKKCDASSSTSVNCNQCRKVHHCSCRGHKCKNHNTKTLVEKTKRNCIAYNLIIQTSDSMISEEVTYGNKERQLQNIIVKVPSKRKEEDIPFKEMSRKIEKKMKNCSPRCGKNYHRSKSCPNESEISSTDEFLKRAREFTVREYLEQNRPDFVEKSSNRQHCLKLINESRANERITKRQLLSLQLDKQQTLNSLTNTELQNLARELGNELRRKKVAPKFINEREMKKHSEKIYKSLPEVMRQKEEMKKENIKKTNLLMASLFKKNLQKKTLSGDVNLSNYNTVIKI</sequence>
<name>A0A212FME7_DANPL</name>
<feature type="region of interest" description="Disordered" evidence="4">
    <location>
        <begin position="353"/>
        <end position="385"/>
    </location>
</feature>
<dbReference type="Pfam" id="PF15309">
    <property type="entry name" value="ALMS_motif"/>
    <property type="match status" value="1"/>
</dbReference>
<dbReference type="EMBL" id="AGBW02007651">
    <property type="protein sequence ID" value="OWR54922.1"/>
    <property type="molecule type" value="Genomic_DNA"/>
</dbReference>
<evidence type="ECO:0000313" key="5">
    <source>
        <dbReference type="EMBL" id="OWR54922.1"/>
    </source>
</evidence>
<evidence type="ECO:0000256" key="1">
    <source>
        <dbReference type="ARBA" id="ARBA00004300"/>
    </source>
</evidence>
<dbReference type="eggNOG" id="ENOG502SFA4">
    <property type="taxonomic scope" value="Eukaryota"/>
</dbReference>
<feature type="region of interest" description="Disordered" evidence="4">
    <location>
        <begin position="113"/>
        <end position="166"/>
    </location>
</feature>
<keyword evidence="3" id="KW-0206">Cytoskeleton</keyword>
<feature type="compositionally biased region" description="Basic and acidic residues" evidence="4">
    <location>
        <begin position="132"/>
        <end position="148"/>
    </location>
</feature>
<evidence type="ECO:0000256" key="2">
    <source>
        <dbReference type="ARBA" id="ARBA00022490"/>
    </source>
</evidence>
<reference evidence="5 6" key="1">
    <citation type="journal article" date="2011" name="Cell">
        <title>The monarch butterfly genome yields insights into long-distance migration.</title>
        <authorList>
            <person name="Zhan S."/>
            <person name="Merlin C."/>
            <person name="Boore J.L."/>
            <person name="Reppert S.M."/>
        </authorList>
    </citation>
    <scope>NUCLEOTIDE SEQUENCE [LARGE SCALE GENOMIC DNA]</scope>
    <source>
        <strain evidence="5">F-2</strain>
    </source>
</reference>
<evidence type="ECO:0000256" key="4">
    <source>
        <dbReference type="SAM" id="MobiDB-lite"/>
    </source>
</evidence>
<feature type="region of interest" description="Disordered" evidence="4">
    <location>
        <begin position="405"/>
        <end position="432"/>
    </location>
</feature>
<dbReference type="GO" id="GO:0005813">
    <property type="term" value="C:centrosome"/>
    <property type="evidence" value="ECO:0007669"/>
    <property type="project" value="UniProtKB-SubCell"/>
</dbReference>
<organism evidence="5 6">
    <name type="scientific">Danaus plexippus plexippus</name>
    <dbReference type="NCBI Taxonomy" id="278856"/>
    <lineage>
        <taxon>Eukaryota</taxon>
        <taxon>Metazoa</taxon>
        <taxon>Ecdysozoa</taxon>
        <taxon>Arthropoda</taxon>
        <taxon>Hexapoda</taxon>
        <taxon>Insecta</taxon>
        <taxon>Pterygota</taxon>
        <taxon>Neoptera</taxon>
        <taxon>Endopterygota</taxon>
        <taxon>Lepidoptera</taxon>
        <taxon>Glossata</taxon>
        <taxon>Ditrysia</taxon>
        <taxon>Papilionoidea</taxon>
        <taxon>Nymphalidae</taxon>
        <taxon>Danainae</taxon>
        <taxon>Danaini</taxon>
        <taxon>Danaina</taxon>
        <taxon>Danaus</taxon>
        <taxon>Danaus</taxon>
    </lineage>
</organism>
<dbReference type="InterPro" id="IPR029299">
    <property type="entry name" value="ALMS_motif"/>
</dbReference>
<dbReference type="KEGG" id="dpl:KGM_207016"/>
<feature type="region of interest" description="Disordered" evidence="4">
    <location>
        <begin position="902"/>
        <end position="926"/>
    </location>
</feature>
<evidence type="ECO:0000313" key="6">
    <source>
        <dbReference type="Proteomes" id="UP000007151"/>
    </source>
</evidence>
<feature type="compositionally biased region" description="Basic and acidic residues" evidence="4">
    <location>
        <begin position="369"/>
        <end position="383"/>
    </location>
</feature>
<accession>A0A212FME7</accession>
<proteinExistence type="predicted"/>
<feature type="compositionally biased region" description="Basic and acidic residues" evidence="4">
    <location>
        <begin position="227"/>
        <end position="236"/>
    </location>
</feature>
<keyword evidence="6" id="KW-1185">Reference proteome</keyword>
<dbReference type="OrthoDB" id="7372634at2759"/>
<comment type="caution">
    <text evidence="5">The sequence shown here is derived from an EMBL/GenBank/DDBJ whole genome shotgun (WGS) entry which is preliminary data.</text>
</comment>
<gene>
    <name evidence="5" type="ORF">KGM_207016</name>
</gene>
<feature type="compositionally biased region" description="Polar residues" evidence="4">
    <location>
        <begin position="149"/>
        <end position="166"/>
    </location>
</feature>
<feature type="region of interest" description="Disordered" evidence="4">
    <location>
        <begin position="1012"/>
        <end position="1044"/>
    </location>
</feature>
<evidence type="ECO:0000256" key="3">
    <source>
        <dbReference type="ARBA" id="ARBA00023212"/>
    </source>
</evidence>